<dbReference type="Proteomes" id="UP000807342">
    <property type="component" value="Unassembled WGS sequence"/>
</dbReference>
<comment type="caution">
    <text evidence="2">The sequence shown here is derived from an EMBL/GenBank/DDBJ whole genome shotgun (WGS) entry which is preliminary data.</text>
</comment>
<keyword evidence="1" id="KW-0812">Transmembrane</keyword>
<evidence type="ECO:0000256" key="1">
    <source>
        <dbReference type="SAM" id="Phobius"/>
    </source>
</evidence>
<name>A0A9P5XEC9_9AGAR</name>
<keyword evidence="3" id="KW-1185">Reference proteome</keyword>
<evidence type="ECO:0000313" key="3">
    <source>
        <dbReference type="Proteomes" id="UP000807342"/>
    </source>
</evidence>
<feature type="transmembrane region" description="Helical" evidence="1">
    <location>
        <begin position="76"/>
        <end position="95"/>
    </location>
</feature>
<protein>
    <submittedName>
        <fullName evidence="2">Uncharacterized protein</fullName>
    </submittedName>
</protein>
<proteinExistence type="predicted"/>
<feature type="transmembrane region" description="Helical" evidence="1">
    <location>
        <begin position="41"/>
        <end position="64"/>
    </location>
</feature>
<dbReference type="AlphaFoldDB" id="A0A9P5XEC9"/>
<accession>A0A9P5XEC9</accession>
<dbReference type="OrthoDB" id="2550823at2759"/>
<reference evidence="2" key="1">
    <citation type="submission" date="2020-11" db="EMBL/GenBank/DDBJ databases">
        <authorList>
            <consortium name="DOE Joint Genome Institute"/>
            <person name="Ahrendt S."/>
            <person name="Riley R."/>
            <person name="Andreopoulos W."/>
            <person name="Labutti K."/>
            <person name="Pangilinan J."/>
            <person name="Ruiz-Duenas F.J."/>
            <person name="Barrasa J.M."/>
            <person name="Sanchez-Garcia M."/>
            <person name="Camarero S."/>
            <person name="Miyauchi S."/>
            <person name="Serrano A."/>
            <person name="Linde D."/>
            <person name="Babiker R."/>
            <person name="Drula E."/>
            <person name="Ayuso-Fernandez I."/>
            <person name="Pacheco R."/>
            <person name="Padilla G."/>
            <person name="Ferreira P."/>
            <person name="Barriuso J."/>
            <person name="Kellner H."/>
            <person name="Castanera R."/>
            <person name="Alfaro M."/>
            <person name="Ramirez L."/>
            <person name="Pisabarro A.G."/>
            <person name="Kuo A."/>
            <person name="Tritt A."/>
            <person name="Lipzen A."/>
            <person name="He G."/>
            <person name="Yan M."/>
            <person name="Ng V."/>
            <person name="Cullen D."/>
            <person name="Martin F."/>
            <person name="Rosso M.-N."/>
            <person name="Henrissat B."/>
            <person name="Hibbett D."/>
            <person name="Martinez A.T."/>
            <person name="Grigoriev I.V."/>
        </authorList>
    </citation>
    <scope>NUCLEOTIDE SEQUENCE</scope>
    <source>
        <strain evidence="2">MF-IS2</strain>
    </source>
</reference>
<organism evidence="2 3">
    <name type="scientific">Macrolepiota fuliginosa MF-IS2</name>
    <dbReference type="NCBI Taxonomy" id="1400762"/>
    <lineage>
        <taxon>Eukaryota</taxon>
        <taxon>Fungi</taxon>
        <taxon>Dikarya</taxon>
        <taxon>Basidiomycota</taxon>
        <taxon>Agaricomycotina</taxon>
        <taxon>Agaricomycetes</taxon>
        <taxon>Agaricomycetidae</taxon>
        <taxon>Agaricales</taxon>
        <taxon>Agaricineae</taxon>
        <taxon>Agaricaceae</taxon>
        <taxon>Macrolepiota</taxon>
    </lineage>
</organism>
<evidence type="ECO:0000313" key="2">
    <source>
        <dbReference type="EMBL" id="KAF9449823.1"/>
    </source>
</evidence>
<gene>
    <name evidence="2" type="ORF">P691DRAFT_811634</name>
</gene>
<sequence>MSSPRHPLSVIFLLHIALEIPVAFQGVWSPLTLPFIQLNNTTIVILKLYAALSLATCLIALLCFPLPDFLPGKRALAMGLCVYHSVASTVLFQAPRFIPHSFGDLAEQYKLTPEILWGTFHGLIGLGMVVWWQATVHLAAIARAASQG</sequence>
<keyword evidence="1" id="KW-1133">Transmembrane helix</keyword>
<feature type="transmembrane region" description="Helical" evidence="1">
    <location>
        <begin position="115"/>
        <end position="134"/>
    </location>
</feature>
<dbReference type="EMBL" id="MU151119">
    <property type="protein sequence ID" value="KAF9449823.1"/>
    <property type="molecule type" value="Genomic_DNA"/>
</dbReference>
<keyword evidence="1" id="KW-0472">Membrane</keyword>